<dbReference type="Proteomes" id="UP000287374">
    <property type="component" value="Unassembled WGS sequence"/>
</dbReference>
<proteinExistence type="predicted"/>
<accession>A0ABY0CJC1</accession>
<organism evidence="2 3">
    <name type="scientific">Legionella qingyii</name>
    <dbReference type="NCBI Taxonomy" id="2184757"/>
    <lineage>
        <taxon>Bacteria</taxon>
        <taxon>Pseudomonadati</taxon>
        <taxon>Pseudomonadota</taxon>
        <taxon>Gammaproteobacteria</taxon>
        <taxon>Legionellales</taxon>
        <taxon>Legionellaceae</taxon>
        <taxon>Legionella</taxon>
    </lineage>
</organism>
<protein>
    <recommendedName>
        <fullName evidence="4">Secreted protein</fullName>
    </recommendedName>
</protein>
<comment type="caution">
    <text evidence="2">The sequence shown here is derived from an EMBL/GenBank/DDBJ whole genome shotgun (WGS) entry which is preliminary data.</text>
</comment>
<keyword evidence="1" id="KW-0472">Membrane</keyword>
<gene>
    <name evidence="2" type="ORF">ELY20_05555</name>
</gene>
<evidence type="ECO:0000313" key="3">
    <source>
        <dbReference type="Proteomes" id="UP000287374"/>
    </source>
</evidence>
<dbReference type="EMBL" id="RZGX01000006">
    <property type="protein sequence ID" value="RUR24031.1"/>
    <property type="molecule type" value="Genomic_DNA"/>
</dbReference>
<evidence type="ECO:0000256" key="1">
    <source>
        <dbReference type="SAM" id="Phobius"/>
    </source>
</evidence>
<keyword evidence="1" id="KW-1133">Transmembrane helix</keyword>
<feature type="transmembrane region" description="Helical" evidence="1">
    <location>
        <begin position="6"/>
        <end position="25"/>
    </location>
</feature>
<reference evidence="2 3" key="1">
    <citation type="submission" date="2018-12" db="EMBL/GenBank/DDBJ databases">
        <title>Legionella sp,whole genome shotgun sequence.</title>
        <authorList>
            <person name="Wu H."/>
        </authorList>
    </citation>
    <scope>NUCLEOTIDE SEQUENCE [LARGE SCALE GENOMIC DNA]</scope>
    <source>
        <strain evidence="3">km489</strain>
    </source>
</reference>
<evidence type="ECO:0000313" key="2">
    <source>
        <dbReference type="EMBL" id="RUR24031.1"/>
    </source>
</evidence>
<name>A0ABY0CJC1_9GAMM</name>
<keyword evidence="1" id="KW-0812">Transmembrane</keyword>
<keyword evidence="3" id="KW-1185">Reference proteome</keyword>
<evidence type="ECO:0008006" key="4">
    <source>
        <dbReference type="Google" id="ProtNLM"/>
    </source>
</evidence>
<sequence>MLAIIHGVYLWFSLSFFLVTVPNNLDKKFVIRWYSLALSVFSASGLTKNPNLFVKKCFYFGHLVYLNSLIKNIFCLDLGVFHKSCALDKTRLNAQIVAVVCHCEINEDGVDSVFRNIY</sequence>